<organism evidence="2 3">
    <name type="scientific">Paenibacillus graminis</name>
    <dbReference type="NCBI Taxonomy" id="189425"/>
    <lineage>
        <taxon>Bacteria</taxon>
        <taxon>Bacillati</taxon>
        <taxon>Bacillota</taxon>
        <taxon>Bacilli</taxon>
        <taxon>Bacillales</taxon>
        <taxon>Paenibacillaceae</taxon>
        <taxon>Paenibacillus</taxon>
    </lineage>
</organism>
<dbReference type="STRING" id="189425.PGRAT_11645"/>
<keyword evidence="1" id="KW-1133">Transmembrane helix</keyword>
<dbReference type="RefSeq" id="WP_025703926.1">
    <property type="nucleotide sequence ID" value="NZ_CP009287.1"/>
</dbReference>
<reference evidence="2 3" key="1">
    <citation type="submission" date="2014-08" db="EMBL/GenBank/DDBJ databases">
        <title>Comparative genomics of the Paenibacillus odorifer group.</title>
        <authorList>
            <person name="den Bakker H.C."/>
            <person name="Tsai Y.-C."/>
            <person name="Martin N."/>
            <person name="Korlach J."/>
            <person name="Wiedmann M."/>
        </authorList>
    </citation>
    <scope>NUCLEOTIDE SEQUENCE [LARGE SCALE GENOMIC DNA]</scope>
    <source>
        <strain evidence="2 3">DSM 15220</strain>
    </source>
</reference>
<evidence type="ECO:0000313" key="2">
    <source>
        <dbReference type="EMBL" id="AIQ68189.1"/>
    </source>
</evidence>
<dbReference type="InterPro" id="IPR054229">
    <property type="entry name" value="DUF6954"/>
</dbReference>
<sequence>MRGLLYALFAVLYILITFFGLGPVLFADGSARERVLTLIVVLLIYAAVTVGLRIILKRLRRR</sequence>
<keyword evidence="1" id="KW-0472">Membrane</keyword>
<dbReference type="AlphaFoldDB" id="A0A089NGQ2"/>
<dbReference type="HOGENOM" id="CLU_2899847_0_0_9"/>
<dbReference type="Pfam" id="PF22268">
    <property type="entry name" value="DUF6954"/>
    <property type="match status" value="1"/>
</dbReference>
<dbReference type="KEGG" id="pgm:PGRAT_11645"/>
<accession>A0A089NGQ2</accession>
<feature type="transmembrane region" description="Helical" evidence="1">
    <location>
        <begin position="36"/>
        <end position="56"/>
    </location>
</feature>
<keyword evidence="3" id="KW-1185">Reference proteome</keyword>
<dbReference type="EMBL" id="CP009287">
    <property type="protein sequence ID" value="AIQ68189.1"/>
    <property type="molecule type" value="Genomic_DNA"/>
</dbReference>
<evidence type="ECO:0000256" key="1">
    <source>
        <dbReference type="SAM" id="Phobius"/>
    </source>
</evidence>
<dbReference type="Proteomes" id="UP000029500">
    <property type="component" value="Chromosome"/>
</dbReference>
<name>A0A089NGQ2_9BACL</name>
<proteinExistence type="predicted"/>
<keyword evidence="1" id="KW-0812">Transmembrane</keyword>
<dbReference type="eggNOG" id="ENOG50306MS">
    <property type="taxonomic scope" value="Bacteria"/>
</dbReference>
<dbReference type="OrthoDB" id="2663457at2"/>
<evidence type="ECO:0000313" key="3">
    <source>
        <dbReference type="Proteomes" id="UP000029500"/>
    </source>
</evidence>
<gene>
    <name evidence="2" type="ORF">PGRAT_11645</name>
</gene>
<protein>
    <submittedName>
        <fullName evidence="2">Uncharacterized protein</fullName>
    </submittedName>
</protein>